<organism evidence="1">
    <name type="scientific">Siphoviridae sp. ctA995</name>
    <dbReference type="NCBI Taxonomy" id="2826180"/>
    <lineage>
        <taxon>Viruses</taxon>
        <taxon>Duplodnaviria</taxon>
        <taxon>Heunggongvirae</taxon>
        <taxon>Uroviricota</taxon>
        <taxon>Caudoviricetes</taxon>
    </lineage>
</organism>
<protein>
    <submittedName>
        <fullName evidence="1">Uncharacterized protein</fullName>
    </submittedName>
</protein>
<reference evidence="1" key="1">
    <citation type="journal article" date="2021" name="Proc. Natl. Acad. Sci. U.S.A.">
        <title>A Catalog of Tens of Thousands of Viruses from Human Metagenomes Reveals Hidden Associations with Chronic Diseases.</title>
        <authorList>
            <person name="Tisza M.J."/>
            <person name="Buck C.B."/>
        </authorList>
    </citation>
    <scope>NUCLEOTIDE SEQUENCE</scope>
    <source>
        <strain evidence="1">CtA995</strain>
    </source>
</reference>
<dbReference type="EMBL" id="BK014769">
    <property type="protein sequence ID" value="DAD74993.1"/>
    <property type="molecule type" value="Genomic_DNA"/>
</dbReference>
<sequence>MTNFEKIKQMSVEDMAEMLLDASEKHFTYCNHCSYQSFYAPHCTSSNLRTDCVYAIKKWLESEVDTN</sequence>
<accession>A0A8S5LY76</accession>
<name>A0A8S5LY76_9CAUD</name>
<evidence type="ECO:0000313" key="1">
    <source>
        <dbReference type="EMBL" id="DAD74993.1"/>
    </source>
</evidence>
<proteinExistence type="predicted"/>